<dbReference type="PROSITE" id="PS00198">
    <property type="entry name" value="4FE4S_FER_1"/>
    <property type="match status" value="1"/>
</dbReference>
<dbReference type="PANTHER" id="PTHR43255">
    <property type="entry name" value="IRON-SULFUR-BINDING OXIDOREDUCTASE FADF-RELATED-RELATED"/>
    <property type="match status" value="1"/>
</dbReference>
<dbReference type="GO" id="GO:0005886">
    <property type="term" value="C:plasma membrane"/>
    <property type="evidence" value="ECO:0007669"/>
    <property type="project" value="TreeGrafter"/>
</dbReference>
<evidence type="ECO:0000256" key="2">
    <source>
        <dbReference type="ARBA" id="ARBA00022485"/>
    </source>
</evidence>
<dbReference type="InterPro" id="IPR009051">
    <property type="entry name" value="Helical_ferredxn"/>
</dbReference>
<evidence type="ECO:0000256" key="4">
    <source>
        <dbReference type="ARBA" id="ARBA00023002"/>
    </source>
</evidence>
<dbReference type="PANTHER" id="PTHR43255:SF1">
    <property type="entry name" value="IRON-SULFUR-BINDING OXIDOREDUCTASE FADF-RELATED"/>
    <property type="match status" value="1"/>
</dbReference>
<dbReference type="Proteomes" id="UP001056766">
    <property type="component" value="Unassembled WGS sequence"/>
</dbReference>
<evidence type="ECO:0000313" key="8">
    <source>
        <dbReference type="EMBL" id="MCM1987403.1"/>
    </source>
</evidence>
<keyword evidence="4" id="KW-0560">Oxidoreductase</keyword>
<dbReference type="InterPro" id="IPR017900">
    <property type="entry name" value="4Fe4S_Fe_S_CS"/>
</dbReference>
<dbReference type="SUPFAM" id="SSF46548">
    <property type="entry name" value="alpha-helical ferredoxin"/>
    <property type="match status" value="1"/>
</dbReference>
<dbReference type="Pfam" id="PF02754">
    <property type="entry name" value="CCG"/>
    <property type="match status" value="2"/>
</dbReference>
<sequence length="356" mass="39640">MQEDKQRSILKCVRCGTCRSICPVFEELGWESFSTRGRMLLAKGISKGMDVDESMIDSINTCTTCGLCEQMCPAGAKPTDVFEELRRDLVRMGKVKGSQLELYNNTLLTGNPLGEKRSDTSFILGQRDVPKVADYVYFVGCLGSYRFREDALKTYDLIRDMGVTVLSDEVCCGSPLLRTGFDADELIRHNLEQIEKTGAHTIIASCAGCYNTFKNDYPDRFNVVHITEFLAEHMDELGLGRLDLTVTYHDPCHLGRANRIFDAPRKLIMAVCDLKEMRTNRENARCCGGGGGVRKGYPDLSASIAKKRTMDVPDGVDHIVTCCPLCRTNLEQASDVPVIDLLDLLYMAQKEGLKAV</sequence>
<dbReference type="EMBL" id="JAGSOI010000047">
    <property type="protein sequence ID" value="MCM1987403.1"/>
    <property type="molecule type" value="Genomic_DNA"/>
</dbReference>
<keyword evidence="9" id="KW-1185">Reference proteome</keyword>
<dbReference type="AlphaFoldDB" id="A0A9E5DCM2"/>
<organism evidence="8 9">
    <name type="scientific">Methanococcoides seepicolus</name>
    <dbReference type="NCBI Taxonomy" id="2828780"/>
    <lineage>
        <taxon>Archaea</taxon>
        <taxon>Methanobacteriati</taxon>
        <taxon>Methanobacteriota</taxon>
        <taxon>Stenosarchaea group</taxon>
        <taxon>Methanomicrobia</taxon>
        <taxon>Methanosarcinales</taxon>
        <taxon>Methanosarcinaceae</taxon>
        <taxon>Methanococcoides</taxon>
    </lineage>
</organism>
<dbReference type="GO" id="GO:0016491">
    <property type="term" value="F:oxidoreductase activity"/>
    <property type="evidence" value="ECO:0007669"/>
    <property type="project" value="UniProtKB-KW"/>
</dbReference>
<reference evidence="8" key="1">
    <citation type="journal article" date="2021" name="mSystems">
        <title>Bacteria and Archaea Synergistically Convert Glycine Betaine to Biogenic Methane in the Formosa Cold Seep of the South China Sea.</title>
        <authorList>
            <person name="Li L."/>
            <person name="Zhang W."/>
            <person name="Zhang S."/>
            <person name="Song L."/>
            <person name="Sun Q."/>
            <person name="Zhang H."/>
            <person name="Xiang H."/>
            <person name="Dong X."/>
        </authorList>
    </citation>
    <scope>NUCLEOTIDE SEQUENCE</scope>
    <source>
        <strain evidence="8">LLY</strain>
    </source>
</reference>
<keyword evidence="2" id="KW-0004">4Fe-4S</keyword>
<dbReference type="InterPro" id="IPR051460">
    <property type="entry name" value="HdrC_iron-sulfur_subunit"/>
</dbReference>
<gene>
    <name evidence="8" type="ORF">KDK67_10480</name>
</gene>
<dbReference type="RefSeq" id="WP_250868753.1">
    <property type="nucleotide sequence ID" value="NZ_JAGSOI010000047.1"/>
</dbReference>
<feature type="domain" description="4Fe-4S ferredoxin-type" evidence="7">
    <location>
        <begin position="1"/>
        <end position="33"/>
    </location>
</feature>
<reference evidence="8" key="2">
    <citation type="submission" date="2021-04" db="EMBL/GenBank/DDBJ databases">
        <authorList>
            <person name="Dong X."/>
        </authorList>
    </citation>
    <scope>NUCLEOTIDE SEQUENCE</scope>
    <source>
        <strain evidence="8">LLY</strain>
    </source>
</reference>
<evidence type="ECO:0000313" key="9">
    <source>
        <dbReference type="Proteomes" id="UP001056766"/>
    </source>
</evidence>
<keyword evidence="6" id="KW-0411">Iron-sulfur</keyword>
<evidence type="ECO:0000256" key="3">
    <source>
        <dbReference type="ARBA" id="ARBA00022723"/>
    </source>
</evidence>
<protein>
    <submittedName>
        <fullName evidence="8">(Fe-S)-binding protein</fullName>
    </submittedName>
</protein>
<evidence type="ECO:0000256" key="1">
    <source>
        <dbReference type="ARBA" id="ARBA00007097"/>
    </source>
</evidence>
<keyword evidence="5" id="KW-0408">Iron</keyword>
<evidence type="ECO:0000256" key="6">
    <source>
        <dbReference type="ARBA" id="ARBA00023014"/>
    </source>
</evidence>
<dbReference type="InterPro" id="IPR017896">
    <property type="entry name" value="4Fe4S_Fe-S-bd"/>
</dbReference>
<evidence type="ECO:0000256" key="5">
    <source>
        <dbReference type="ARBA" id="ARBA00023004"/>
    </source>
</evidence>
<comment type="similarity">
    <text evidence="1">Belongs to the HdrC family.</text>
</comment>
<dbReference type="GO" id="GO:0046872">
    <property type="term" value="F:metal ion binding"/>
    <property type="evidence" value="ECO:0007669"/>
    <property type="project" value="UniProtKB-KW"/>
</dbReference>
<dbReference type="InterPro" id="IPR004017">
    <property type="entry name" value="Cys_rich_dom"/>
</dbReference>
<dbReference type="Gene3D" id="1.10.1060.10">
    <property type="entry name" value="Alpha-helical ferredoxin"/>
    <property type="match status" value="1"/>
</dbReference>
<feature type="domain" description="4Fe-4S ferredoxin-type" evidence="7">
    <location>
        <begin position="52"/>
        <end position="82"/>
    </location>
</feature>
<dbReference type="PROSITE" id="PS51379">
    <property type="entry name" value="4FE4S_FER_2"/>
    <property type="match status" value="2"/>
</dbReference>
<accession>A0A9E5DCM2</accession>
<dbReference type="Pfam" id="PF13183">
    <property type="entry name" value="Fer4_8"/>
    <property type="match status" value="1"/>
</dbReference>
<keyword evidence="3" id="KW-0479">Metal-binding</keyword>
<name>A0A9E5DCM2_9EURY</name>
<comment type="caution">
    <text evidence="8">The sequence shown here is derived from an EMBL/GenBank/DDBJ whole genome shotgun (WGS) entry which is preliminary data.</text>
</comment>
<evidence type="ECO:0000259" key="7">
    <source>
        <dbReference type="PROSITE" id="PS51379"/>
    </source>
</evidence>
<dbReference type="GO" id="GO:0051539">
    <property type="term" value="F:4 iron, 4 sulfur cluster binding"/>
    <property type="evidence" value="ECO:0007669"/>
    <property type="project" value="UniProtKB-KW"/>
</dbReference>
<proteinExistence type="inferred from homology"/>